<name>A0A0N1GX77_9EURO</name>
<sequence>MGQIFAGASKVMIWLGATSLQTYLNSASTGSHPQSIAAISLDTDWGEFMRSSNPDPAAWHLANQVMSIVYNNYWQRLWIIQEIGLAQKVCVIYGQKLLTRKRLQKIYWAACSDSTDVGYYSWLNKQRDPSVISTGYHMVVRHPILEISKPSVHQSLGDLSLKYHQQCCSDPRDYVYGLSG</sequence>
<feature type="signal peptide" evidence="1">
    <location>
        <begin position="1"/>
        <end position="19"/>
    </location>
</feature>
<organism evidence="2 3">
    <name type="scientific">Cyphellophora attinorum</name>
    <dbReference type="NCBI Taxonomy" id="1664694"/>
    <lineage>
        <taxon>Eukaryota</taxon>
        <taxon>Fungi</taxon>
        <taxon>Dikarya</taxon>
        <taxon>Ascomycota</taxon>
        <taxon>Pezizomycotina</taxon>
        <taxon>Eurotiomycetes</taxon>
        <taxon>Chaetothyriomycetidae</taxon>
        <taxon>Chaetothyriales</taxon>
        <taxon>Cyphellophoraceae</taxon>
        <taxon>Cyphellophora</taxon>
    </lineage>
</organism>
<dbReference type="PANTHER" id="PTHR24148:SF73">
    <property type="entry name" value="HET DOMAIN PROTEIN (AFU_ORTHOLOGUE AFUA_8G01020)"/>
    <property type="match status" value="1"/>
</dbReference>
<evidence type="ECO:0000313" key="3">
    <source>
        <dbReference type="Proteomes" id="UP000038010"/>
    </source>
</evidence>
<proteinExistence type="predicted"/>
<evidence type="ECO:0000313" key="2">
    <source>
        <dbReference type="EMBL" id="KPI34806.1"/>
    </source>
</evidence>
<dbReference type="OrthoDB" id="4106239at2759"/>
<comment type="caution">
    <text evidence="2">The sequence shown here is derived from an EMBL/GenBank/DDBJ whole genome shotgun (WGS) entry which is preliminary data.</text>
</comment>
<dbReference type="PANTHER" id="PTHR24148">
    <property type="entry name" value="ANKYRIN REPEAT DOMAIN-CONTAINING PROTEIN 39 HOMOLOG-RELATED"/>
    <property type="match status" value="1"/>
</dbReference>
<dbReference type="VEuPathDB" id="FungiDB:AB675_10217"/>
<dbReference type="RefSeq" id="XP_017994769.1">
    <property type="nucleotide sequence ID" value="XM_018138972.1"/>
</dbReference>
<feature type="chain" id="PRO_5005872840" evidence="1">
    <location>
        <begin position="20"/>
        <end position="180"/>
    </location>
</feature>
<gene>
    <name evidence="2" type="ORF">AB675_10217</name>
</gene>
<dbReference type="InterPro" id="IPR052895">
    <property type="entry name" value="HetReg/Transcr_Mod"/>
</dbReference>
<reference evidence="2 3" key="1">
    <citation type="submission" date="2015-06" db="EMBL/GenBank/DDBJ databases">
        <title>Draft genome of the ant-associated black yeast Phialophora attae CBS 131958.</title>
        <authorList>
            <person name="Moreno L.F."/>
            <person name="Stielow B.J."/>
            <person name="de Hoog S."/>
            <person name="Vicente V.A."/>
            <person name="Weiss V.A."/>
            <person name="de Vries M."/>
            <person name="Cruz L.M."/>
            <person name="Souza E.M."/>
        </authorList>
    </citation>
    <scope>NUCLEOTIDE SEQUENCE [LARGE SCALE GENOMIC DNA]</scope>
    <source>
        <strain evidence="2 3">CBS 131958</strain>
    </source>
</reference>
<dbReference type="EMBL" id="LFJN01000050">
    <property type="protein sequence ID" value="KPI34806.1"/>
    <property type="molecule type" value="Genomic_DNA"/>
</dbReference>
<accession>A0A0N1GX77</accession>
<keyword evidence="3" id="KW-1185">Reference proteome</keyword>
<dbReference type="AlphaFoldDB" id="A0A0N1GX77"/>
<dbReference type="GeneID" id="28730852"/>
<dbReference type="Proteomes" id="UP000038010">
    <property type="component" value="Unassembled WGS sequence"/>
</dbReference>
<keyword evidence="1" id="KW-0732">Signal</keyword>
<protein>
    <submittedName>
        <fullName evidence="2">Uncharacterized protein</fullName>
    </submittedName>
</protein>
<evidence type="ECO:0000256" key="1">
    <source>
        <dbReference type="SAM" id="SignalP"/>
    </source>
</evidence>